<accession>A0A9D0YPI5</accession>
<protein>
    <submittedName>
        <fullName evidence="4">U32 family peptidase</fullName>
    </submittedName>
</protein>
<dbReference type="Pfam" id="PF01136">
    <property type="entry name" value="Peptidase_U32"/>
    <property type="match status" value="1"/>
</dbReference>
<dbReference type="Gene3D" id="2.40.30.10">
    <property type="entry name" value="Translation factors"/>
    <property type="match status" value="1"/>
</dbReference>
<dbReference type="AlphaFoldDB" id="A0A9D0YPI5"/>
<sequence length="414" mass="46834">MERKPEILAPAGSWESLASAIKAGADAVYFGLDKLNQRSLKKKFTLNDLKEIREFTAEKGIRAYLTLNSLVYEEDLPYVEEVLDAVKETGIDAVIAWDLAVVLKSLEKGIETHMSVMTGIANSVSANFFRSLGIKRIVPAKELNLKRLKELKEKTGLEVEIFVHGAMCMAISGRCFLSHDIFKTSANRGECYQICRHKFDVKIKDLNDTSGGREFILGEDYLLSATDLMTLDIVEYLTFADAWKIEGRNKNPDYVYIVTKAYKTARDALLEGTFNEELRKELIEMVSKVYHRDWDSGFYFGAPTFGINRSKATEQKVYIGVVEKYYPRIGVAEVKIETGELKVGDIIHIIGKKTGLVRQKVDSMQIDHRPVSCIKAPTRIGLKVVERVRQGDKVFVIKPIGEEEKLSLVRYKDI</sequence>
<proteinExistence type="inferred from homology"/>
<dbReference type="PANTHER" id="PTHR30217">
    <property type="entry name" value="PEPTIDASE U32 FAMILY"/>
    <property type="match status" value="1"/>
</dbReference>
<dbReference type="Proteomes" id="UP000606463">
    <property type="component" value="Unassembled WGS sequence"/>
</dbReference>
<dbReference type="InterPro" id="IPR009000">
    <property type="entry name" value="Transl_B-barrel_sf"/>
</dbReference>
<dbReference type="GO" id="GO:0008233">
    <property type="term" value="F:peptidase activity"/>
    <property type="evidence" value="ECO:0007669"/>
    <property type="project" value="UniProtKB-KW"/>
</dbReference>
<dbReference type="GO" id="GO:0006508">
    <property type="term" value="P:proteolysis"/>
    <property type="evidence" value="ECO:0007669"/>
    <property type="project" value="UniProtKB-KW"/>
</dbReference>
<dbReference type="SUPFAM" id="SSF50447">
    <property type="entry name" value="Translation proteins"/>
    <property type="match status" value="1"/>
</dbReference>
<gene>
    <name evidence="4" type="ORF">EYH37_01925</name>
</gene>
<reference evidence="4" key="1">
    <citation type="journal article" date="2020" name="ISME J.">
        <title>Gammaproteobacteria mediating utilization of methyl-, sulfur- and petroleum organic compounds in deep ocean hydrothermal plumes.</title>
        <authorList>
            <person name="Zhou Z."/>
            <person name="Liu Y."/>
            <person name="Pan J."/>
            <person name="Cron B.R."/>
            <person name="Toner B.M."/>
            <person name="Anantharaman K."/>
            <person name="Breier J.A."/>
            <person name="Dick G.J."/>
            <person name="Li M."/>
        </authorList>
    </citation>
    <scope>NUCLEOTIDE SEQUENCE</scope>
    <source>
        <strain evidence="4">SZUA-1501</strain>
    </source>
</reference>
<dbReference type="InterPro" id="IPR051454">
    <property type="entry name" value="RNA/ubiquinone_mod_enzymes"/>
</dbReference>
<organism evidence="4 5">
    <name type="scientific">Aquifex aeolicus</name>
    <dbReference type="NCBI Taxonomy" id="63363"/>
    <lineage>
        <taxon>Bacteria</taxon>
        <taxon>Pseudomonadati</taxon>
        <taxon>Aquificota</taxon>
        <taxon>Aquificia</taxon>
        <taxon>Aquificales</taxon>
        <taxon>Aquificaceae</taxon>
        <taxon>Aquifex</taxon>
    </lineage>
</organism>
<comment type="caution">
    <text evidence="4">The sequence shown here is derived from an EMBL/GenBank/DDBJ whole genome shotgun (WGS) entry which is preliminary data.</text>
</comment>
<evidence type="ECO:0000256" key="1">
    <source>
        <dbReference type="ARBA" id="ARBA00022670"/>
    </source>
</evidence>
<comment type="similarity">
    <text evidence="3">Belongs to the peptidase U32 family.</text>
</comment>
<evidence type="ECO:0000256" key="3">
    <source>
        <dbReference type="ARBA" id="ARBA00038374"/>
    </source>
</evidence>
<keyword evidence="2" id="KW-0378">Hydrolase</keyword>
<evidence type="ECO:0000256" key="2">
    <source>
        <dbReference type="ARBA" id="ARBA00022801"/>
    </source>
</evidence>
<keyword evidence="1" id="KW-0645">Protease</keyword>
<name>A0A9D0YPI5_AQUAO</name>
<dbReference type="PROSITE" id="PS01276">
    <property type="entry name" value="PEPTIDASE_U32"/>
    <property type="match status" value="1"/>
</dbReference>
<dbReference type="PANTHER" id="PTHR30217:SF6">
    <property type="entry name" value="TRNA HYDROXYLATION PROTEIN P"/>
    <property type="match status" value="1"/>
</dbReference>
<dbReference type="EMBL" id="DQVE01000018">
    <property type="protein sequence ID" value="HIP98113.1"/>
    <property type="molecule type" value="Genomic_DNA"/>
</dbReference>
<evidence type="ECO:0000313" key="4">
    <source>
        <dbReference type="EMBL" id="HIP98113.1"/>
    </source>
</evidence>
<evidence type="ECO:0000313" key="5">
    <source>
        <dbReference type="Proteomes" id="UP000606463"/>
    </source>
</evidence>
<dbReference type="InterPro" id="IPR001539">
    <property type="entry name" value="Peptidase_U32"/>
</dbReference>